<dbReference type="GO" id="GO:0009306">
    <property type="term" value="P:protein secretion"/>
    <property type="evidence" value="ECO:0007669"/>
    <property type="project" value="TreeGrafter"/>
</dbReference>
<evidence type="ECO:0000256" key="11">
    <source>
        <dbReference type="SAM" id="SignalP"/>
    </source>
</evidence>
<evidence type="ECO:0000256" key="5">
    <source>
        <dbReference type="ARBA" id="ARBA00022692"/>
    </source>
</evidence>
<evidence type="ECO:0000256" key="1">
    <source>
        <dbReference type="ARBA" id="ARBA00004442"/>
    </source>
</evidence>
<dbReference type="PANTHER" id="PTHR12815:SF47">
    <property type="entry name" value="TRANSLOCATION AND ASSEMBLY MODULE SUBUNIT TAMA"/>
    <property type="match status" value="1"/>
</dbReference>
<accession>A4C5K4</accession>
<evidence type="ECO:0000259" key="12">
    <source>
        <dbReference type="Pfam" id="PF01103"/>
    </source>
</evidence>
<organism evidence="15 16">
    <name type="scientific">Pseudoalteromonas tunicata D2</name>
    <dbReference type="NCBI Taxonomy" id="87626"/>
    <lineage>
        <taxon>Bacteria</taxon>
        <taxon>Pseudomonadati</taxon>
        <taxon>Pseudomonadota</taxon>
        <taxon>Gammaproteobacteria</taxon>
        <taxon>Alteromonadales</taxon>
        <taxon>Pseudoalteromonadaceae</taxon>
        <taxon>Pseudoalteromonas</taxon>
    </lineage>
</organism>
<dbReference type="InterPro" id="IPR039910">
    <property type="entry name" value="D15-like"/>
</dbReference>
<evidence type="ECO:0000256" key="6">
    <source>
        <dbReference type="ARBA" id="ARBA00022729"/>
    </source>
</evidence>
<gene>
    <name evidence="15" type="ORF">PTD2_10599</name>
</gene>
<keyword evidence="5" id="KW-0812">Transmembrane</keyword>
<comment type="similarity">
    <text evidence="2">Belongs to the TamA family.</text>
</comment>
<feature type="domain" description="TamA POTRA" evidence="14">
    <location>
        <begin position="26"/>
        <end position="96"/>
    </location>
</feature>
<feature type="signal peptide" evidence="11">
    <location>
        <begin position="1"/>
        <end position="18"/>
    </location>
</feature>
<proteinExistence type="inferred from homology"/>
<evidence type="ECO:0000256" key="3">
    <source>
        <dbReference type="ARBA" id="ARBA00015419"/>
    </source>
</evidence>
<comment type="caution">
    <text evidence="15">The sequence shown here is derived from an EMBL/GenBank/DDBJ whole genome shotgun (WGS) entry which is preliminary data.</text>
</comment>
<dbReference type="InterPro" id="IPR010827">
    <property type="entry name" value="BamA/TamA_POTRA"/>
</dbReference>
<dbReference type="STRING" id="87626.PTD2_10599"/>
<dbReference type="Pfam" id="PF17243">
    <property type="entry name" value="POTRA_TamA_1"/>
    <property type="match status" value="1"/>
</dbReference>
<dbReference type="GO" id="GO:0009279">
    <property type="term" value="C:cell outer membrane"/>
    <property type="evidence" value="ECO:0007669"/>
    <property type="project" value="UniProtKB-SubCell"/>
</dbReference>
<evidence type="ECO:0000256" key="9">
    <source>
        <dbReference type="ARBA" id="ARBA00033063"/>
    </source>
</evidence>
<dbReference type="InterPro" id="IPR000184">
    <property type="entry name" value="Bac_surfAg_D15"/>
</dbReference>
<name>A4C5K4_9GAMM</name>
<feature type="domain" description="POTRA" evidence="13">
    <location>
        <begin position="120"/>
        <end position="178"/>
    </location>
</feature>
<dbReference type="PANTHER" id="PTHR12815">
    <property type="entry name" value="SORTING AND ASSEMBLY MACHINERY SAMM50 PROTEIN FAMILY MEMBER"/>
    <property type="match status" value="1"/>
</dbReference>
<feature type="domain" description="Bacterial surface antigen (D15)" evidence="12">
    <location>
        <begin position="262"/>
        <end position="559"/>
    </location>
</feature>
<evidence type="ECO:0000256" key="4">
    <source>
        <dbReference type="ARBA" id="ARBA00022452"/>
    </source>
</evidence>
<evidence type="ECO:0000256" key="2">
    <source>
        <dbReference type="ARBA" id="ARBA00010248"/>
    </source>
</evidence>
<protein>
    <recommendedName>
        <fullName evidence="3">Translocation and assembly module subunit TamA</fullName>
    </recommendedName>
    <alternativeName>
        <fullName evidence="9">Autotransporter assembly factor TamA</fullName>
    </alternativeName>
</protein>
<dbReference type="RefSeq" id="WP_009837133.1">
    <property type="nucleotide sequence ID" value="NZ_AAOH01000002.1"/>
</dbReference>
<reference evidence="15 16" key="1">
    <citation type="submission" date="2006-02" db="EMBL/GenBank/DDBJ databases">
        <authorList>
            <person name="Moran M.A."/>
            <person name="Kjelleberg S."/>
            <person name="Egan S."/>
            <person name="Saunders N."/>
            <person name="Thomas T."/>
            <person name="Ferriera S."/>
            <person name="Johnson J."/>
            <person name="Kravitz S."/>
            <person name="Halpern A."/>
            <person name="Remington K."/>
            <person name="Beeson K."/>
            <person name="Tran B."/>
            <person name="Rogers Y.-H."/>
            <person name="Friedman R."/>
            <person name="Venter J.C."/>
        </authorList>
    </citation>
    <scope>NUCLEOTIDE SEQUENCE [LARGE SCALE GENOMIC DNA]</scope>
    <source>
        <strain evidence="15 16">D2</strain>
    </source>
</reference>
<comment type="subcellular location">
    <subcellularLocation>
        <location evidence="1">Cell outer membrane</location>
    </subcellularLocation>
</comment>
<sequence>MLLLRWLLVCLFCGSVFAASEPINKIVIKGVDSALEDNVRSYLADTLDAEPSAYLKTRIEQQAAQALKALGYYQPNITTQFISNKNNTQLELTIEPNEPTRIAKLDVQIIGEGAADPELQVVLTSLPIAQGEVLNHNHYSSAKSKIESLLMDLGYFDAKWQQSQLAVTLANNSAEVTLLLDSGVRYVFGPVQVQSDTPAGEYIRSLQPFEMGEPFKAGRLSDFNLNLSNTPYFNSVRVHADVVHRQQGQVPVIVEVLHKPANSYEVGGGFSTDLGAKVRFKWTKPWYGKEGHYMDSDIEASEMQQELRFSYTVPVDNPIDDVWRFVAGYKHEENSDIDKYSRKITTQAQRQWLTSHKWIRTAFLKYEREDYHLGDQDDTTQMLLPGISYARKQAKGGMTPYWGQSWNVSAEFASQKFVSSTDIFKVRVQTAWLRTLDTRHLFFMRATLGAILVDDISSVPLSMRFFAGGDQSIRGFKYEAISPLEAGERVGGRYLTTGTLEYNYQFSEQWRAALFVDGGTATNDFSEALSVGAGIGLRWLTPVGPIRFDTAWALSDPQHPARLSITIGPEL</sequence>
<dbReference type="Gene3D" id="2.40.160.50">
    <property type="entry name" value="membrane protein fhac: a member of the omp85/tpsb transporter family"/>
    <property type="match status" value="1"/>
</dbReference>
<keyword evidence="6 11" id="KW-0732">Signal</keyword>
<dbReference type="Pfam" id="PF07244">
    <property type="entry name" value="POTRA"/>
    <property type="match status" value="1"/>
</dbReference>
<dbReference type="Proteomes" id="UP000006201">
    <property type="component" value="Unassembled WGS sequence"/>
</dbReference>
<dbReference type="EMBL" id="AAOH01000002">
    <property type="protein sequence ID" value="EAR29258.1"/>
    <property type="molecule type" value="Genomic_DNA"/>
</dbReference>
<keyword evidence="16" id="KW-1185">Reference proteome</keyword>
<evidence type="ECO:0000256" key="10">
    <source>
        <dbReference type="ARBA" id="ARBA00093548"/>
    </source>
</evidence>
<evidence type="ECO:0000259" key="13">
    <source>
        <dbReference type="Pfam" id="PF07244"/>
    </source>
</evidence>
<keyword evidence="8" id="KW-0998">Cell outer membrane</keyword>
<dbReference type="eggNOG" id="COG0729">
    <property type="taxonomic scope" value="Bacteria"/>
</dbReference>
<dbReference type="Gene3D" id="3.10.20.310">
    <property type="entry name" value="membrane protein fhac"/>
    <property type="match status" value="3"/>
</dbReference>
<comment type="subunit">
    <text evidence="10">Interacts with TamB to form the translocation and assembly module (TAM).</text>
</comment>
<dbReference type="InterPro" id="IPR035243">
    <property type="entry name" value="TamA_POTRA_Dom_1"/>
</dbReference>
<evidence type="ECO:0000256" key="7">
    <source>
        <dbReference type="ARBA" id="ARBA00023136"/>
    </source>
</evidence>
<feature type="chain" id="PRO_5002666977" description="Translocation and assembly module subunit TamA" evidence="11">
    <location>
        <begin position="19"/>
        <end position="571"/>
    </location>
</feature>
<evidence type="ECO:0000259" key="14">
    <source>
        <dbReference type="Pfam" id="PF17243"/>
    </source>
</evidence>
<evidence type="ECO:0000313" key="16">
    <source>
        <dbReference type="Proteomes" id="UP000006201"/>
    </source>
</evidence>
<evidence type="ECO:0000313" key="15">
    <source>
        <dbReference type="EMBL" id="EAR29258.1"/>
    </source>
</evidence>
<evidence type="ECO:0000256" key="8">
    <source>
        <dbReference type="ARBA" id="ARBA00023237"/>
    </source>
</evidence>
<keyword evidence="4" id="KW-1134">Transmembrane beta strand</keyword>
<keyword evidence="7" id="KW-0472">Membrane</keyword>
<dbReference type="GO" id="GO:0097347">
    <property type="term" value="C:TAM protein secretion complex"/>
    <property type="evidence" value="ECO:0007669"/>
    <property type="project" value="TreeGrafter"/>
</dbReference>
<dbReference type="Pfam" id="PF01103">
    <property type="entry name" value="Omp85"/>
    <property type="match status" value="1"/>
</dbReference>
<dbReference type="HOGENOM" id="CLU_018618_1_0_6"/>
<dbReference type="AlphaFoldDB" id="A4C5K4"/>